<dbReference type="EMBL" id="GL385401">
    <property type="protein sequence ID" value="EJT70476.1"/>
    <property type="molecule type" value="Genomic_DNA"/>
</dbReference>
<sequence length="70" mass="7766">MVSLATKISREAARLETYMRDHGDTMPDFGPDSSPDYPSLPDDIAESRRVVISASAELWDLATGPRETLR</sequence>
<dbReference type="RefSeq" id="XP_009227654.1">
    <property type="nucleotide sequence ID" value="XM_009229390.1"/>
</dbReference>
<evidence type="ECO:0000313" key="3">
    <source>
        <dbReference type="EnsemblFungi" id="EJT70476"/>
    </source>
</evidence>
<reference evidence="3" key="4">
    <citation type="journal article" date="2015" name="G3 (Bethesda)">
        <title>Genome sequences of three phytopathogenic species of the Magnaporthaceae family of fungi.</title>
        <authorList>
            <person name="Okagaki L.H."/>
            <person name="Nunes C.C."/>
            <person name="Sailsbery J."/>
            <person name="Clay B."/>
            <person name="Brown D."/>
            <person name="John T."/>
            <person name="Oh Y."/>
            <person name="Young N."/>
            <person name="Fitzgerald M."/>
            <person name="Haas B.J."/>
            <person name="Zeng Q."/>
            <person name="Young S."/>
            <person name="Adiconis X."/>
            <person name="Fan L."/>
            <person name="Levin J.Z."/>
            <person name="Mitchell T.K."/>
            <person name="Okubara P.A."/>
            <person name="Farman M.L."/>
            <person name="Kohn L.M."/>
            <person name="Birren B."/>
            <person name="Ma L.-J."/>
            <person name="Dean R.A."/>
        </authorList>
    </citation>
    <scope>NUCLEOTIDE SEQUENCE</scope>
    <source>
        <strain evidence="3">R3-111a-1</strain>
    </source>
</reference>
<accession>J3PDD1</accession>
<reference evidence="2" key="3">
    <citation type="submission" date="2010-09" db="EMBL/GenBank/DDBJ databases">
        <title>Annotation of Gaeumannomyces graminis var. tritici R3-111a-1.</title>
        <authorList>
            <consortium name="The Broad Institute Genome Sequencing Platform"/>
            <person name="Ma L.-J."/>
            <person name="Dead R."/>
            <person name="Young S.K."/>
            <person name="Zeng Q."/>
            <person name="Gargeya S."/>
            <person name="Fitzgerald M."/>
            <person name="Haas B."/>
            <person name="Abouelleil A."/>
            <person name="Alvarado L."/>
            <person name="Arachchi H.M."/>
            <person name="Berlin A."/>
            <person name="Brown A."/>
            <person name="Chapman S.B."/>
            <person name="Chen Z."/>
            <person name="Dunbar C."/>
            <person name="Freedman E."/>
            <person name="Gearin G."/>
            <person name="Gellesch M."/>
            <person name="Goldberg J."/>
            <person name="Griggs A."/>
            <person name="Gujja S."/>
            <person name="Heiman D."/>
            <person name="Howarth C."/>
            <person name="Larson L."/>
            <person name="Lui A."/>
            <person name="MacDonald P.J.P."/>
            <person name="Mehta T."/>
            <person name="Montmayeur A."/>
            <person name="Murphy C."/>
            <person name="Neiman D."/>
            <person name="Pearson M."/>
            <person name="Priest M."/>
            <person name="Roberts A."/>
            <person name="Saif S."/>
            <person name="Shea T."/>
            <person name="Shenoy N."/>
            <person name="Sisk P."/>
            <person name="Stolte C."/>
            <person name="Sykes S."/>
            <person name="Yandava C."/>
            <person name="Wortman J."/>
            <person name="Nusbaum C."/>
            <person name="Birren B."/>
        </authorList>
    </citation>
    <scope>NUCLEOTIDE SEQUENCE</scope>
    <source>
        <strain evidence="2">R3-111a-1</strain>
    </source>
</reference>
<keyword evidence="4" id="KW-1185">Reference proteome</keyword>
<reference evidence="3" key="5">
    <citation type="submission" date="2018-04" db="UniProtKB">
        <authorList>
            <consortium name="EnsemblFungi"/>
        </authorList>
    </citation>
    <scope>IDENTIFICATION</scope>
    <source>
        <strain evidence="3">R3-111a-1</strain>
    </source>
</reference>
<reference evidence="4" key="1">
    <citation type="submission" date="2010-07" db="EMBL/GenBank/DDBJ databases">
        <title>The genome sequence of Gaeumannomyces graminis var. tritici strain R3-111a-1.</title>
        <authorList>
            <consortium name="The Broad Institute Genome Sequencing Platform"/>
            <person name="Ma L.-J."/>
            <person name="Dead R."/>
            <person name="Young S."/>
            <person name="Zeng Q."/>
            <person name="Koehrsen M."/>
            <person name="Alvarado L."/>
            <person name="Berlin A."/>
            <person name="Chapman S.B."/>
            <person name="Chen Z."/>
            <person name="Freedman E."/>
            <person name="Gellesch M."/>
            <person name="Goldberg J."/>
            <person name="Griggs A."/>
            <person name="Gujja S."/>
            <person name="Heilman E.R."/>
            <person name="Heiman D."/>
            <person name="Hepburn T."/>
            <person name="Howarth C."/>
            <person name="Jen D."/>
            <person name="Larson L."/>
            <person name="Mehta T."/>
            <person name="Neiman D."/>
            <person name="Pearson M."/>
            <person name="Roberts A."/>
            <person name="Saif S."/>
            <person name="Shea T."/>
            <person name="Shenoy N."/>
            <person name="Sisk P."/>
            <person name="Stolte C."/>
            <person name="Sykes S."/>
            <person name="Walk T."/>
            <person name="White J."/>
            <person name="Yandava C."/>
            <person name="Haas B."/>
            <person name="Nusbaum C."/>
            <person name="Birren B."/>
        </authorList>
    </citation>
    <scope>NUCLEOTIDE SEQUENCE [LARGE SCALE GENOMIC DNA]</scope>
    <source>
        <strain evidence="4">R3-111a-1</strain>
    </source>
</reference>
<feature type="compositionally biased region" description="Low complexity" evidence="1">
    <location>
        <begin position="31"/>
        <end position="42"/>
    </location>
</feature>
<feature type="region of interest" description="Disordered" evidence="1">
    <location>
        <begin position="21"/>
        <end position="42"/>
    </location>
</feature>
<reference evidence="2" key="2">
    <citation type="submission" date="2010-07" db="EMBL/GenBank/DDBJ databases">
        <authorList>
            <consortium name="The Broad Institute Genome Sequencing Platform"/>
            <consortium name="Broad Institute Genome Sequencing Center for Infectious Disease"/>
            <person name="Ma L.-J."/>
            <person name="Dead R."/>
            <person name="Young S."/>
            <person name="Zeng Q."/>
            <person name="Koehrsen M."/>
            <person name="Alvarado L."/>
            <person name="Berlin A."/>
            <person name="Chapman S.B."/>
            <person name="Chen Z."/>
            <person name="Freedman E."/>
            <person name="Gellesch M."/>
            <person name="Goldberg J."/>
            <person name="Griggs A."/>
            <person name="Gujja S."/>
            <person name="Heilman E.R."/>
            <person name="Heiman D."/>
            <person name="Hepburn T."/>
            <person name="Howarth C."/>
            <person name="Jen D."/>
            <person name="Larson L."/>
            <person name="Mehta T."/>
            <person name="Neiman D."/>
            <person name="Pearson M."/>
            <person name="Roberts A."/>
            <person name="Saif S."/>
            <person name="Shea T."/>
            <person name="Shenoy N."/>
            <person name="Sisk P."/>
            <person name="Stolte C."/>
            <person name="Sykes S."/>
            <person name="Walk T."/>
            <person name="White J."/>
            <person name="Yandava C."/>
            <person name="Haas B."/>
            <person name="Nusbaum C."/>
            <person name="Birren B."/>
        </authorList>
    </citation>
    <scope>NUCLEOTIDE SEQUENCE</scope>
    <source>
        <strain evidence="2">R3-111a-1</strain>
    </source>
</reference>
<gene>
    <name evidence="3" type="primary">20351957</name>
    <name evidence="2" type="ORF">GGTG_11499</name>
</gene>
<dbReference type="VEuPathDB" id="FungiDB:GGTG_11499"/>
<evidence type="ECO:0000256" key="1">
    <source>
        <dbReference type="SAM" id="MobiDB-lite"/>
    </source>
</evidence>
<dbReference type="STRING" id="644352.J3PDD1"/>
<organism evidence="2">
    <name type="scientific">Gaeumannomyces tritici (strain R3-111a-1)</name>
    <name type="common">Wheat and barley take-all root rot fungus</name>
    <name type="synonym">Gaeumannomyces graminis var. tritici</name>
    <dbReference type="NCBI Taxonomy" id="644352"/>
    <lineage>
        <taxon>Eukaryota</taxon>
        <taxon>Fungi</taxon>
        <taxon>Dikarya</taxon>
        <taxon>Ascomycota</taxon>
        <taxon>Pezizomycotina</taxon>
        <taxon>Sordariomycetes</taxon>
        <taxon>Sordariomycetidae</taxon>
        <taxon>Magnaporthales</taxon>
        <taxon>Magnaporthaceae</taxon>
        <taxon>Gaeumannomyces</taxon>
    </lineage>
</organism>
<protein>
    <submittedName>
        <fullName evidence="2 3">Uncharacterized protein</fullName>
    </submittedName>
</protein>
<evidence type="ECO:0000313" key="4">
    <source>
        <dbReference type="Proteomes" id="UP000006039"/>
    </source>
</evidence>
<name>J3PDD1_GAET3</name>
<dbReference type="AlphaFoldDB" id="J3PDD1"/>
<proteinExistence type="predicted"/>
<dbReference type="EnsemblFungi" id="EJT70476">
    <property type="protein sequence ID" value="EJT70476"/>
    <property type="gene ID" value="GGTG_11499"/>
</dbReference>
<dbReference type="HOGENOM" id="CLU_2757935_0_0_1"/>
<dbReference type="GeneID" id="20351957"/>
<dbReference type="Proteomes" id="UP000006039">
    <property type="component" value="Unassembled WGS sequence"/>
</dbReference>
<evidence type="ECO:0000313" key="2">
    <source>
        <dbReference type="EMBL" id="EJT70476.1"/>
    </source>
</evidence>